<reference evidence="1 2" key="1">
    <citation type="submission" date="2020-08" db="EMBL/GenBank/DDBJ databases">
        <title>Genomic Encyclopedia of Type Strains, Phase III (KMG-III): the genomes of soil and plant-associated and newly described type strains.</title>
        <authorList>
            <person name="Whitman W."/>
        </authorList>
    </citation>
    <scope>NUCLEOTIDE SEQUENCE [LARGE SCALE GENOMIC DNA]</scope>
    <source>
        <strain evidence="1 2">CECT 8305</strain>
    </source>
</reference>
<evidence type="ECO:0000313" key="1">
    <source>
        <dbReference type="EMBL" id="MBB5938178.1"/>
    </source>
</evidence>
<accession>A0A7W9V0H3</accession>
<protein>
    <submittedName>
        <fullName evidence="1">Uncharacterized protein</fullName>
    </submittedName>
</protein>
<dbReference type="Proteomes" id="UP000588098">
    <property type="component" value="Unassembled WGS sequence"/>
</dbReference>
<name>A0A7W9V0H3_9ACTN</name>
<comment type="caution">
    <text evidence="1">The sequence shown here is derived from an EMBL/GenBank/DDBJ whole genome shotgun (WGS) entry which is preliminary data.</text>
</comment>
<evidence type="ECO:0000313" key="2">
    <source>
        <dbReference type="Proteomes" id="UP000588098"/>
    </source>
</evidence>
<keyword evidence="2" id="KW-1185">Reference proteome</keyword>
<proteinExistence type="predicted"/>
<organism evidence="1 2">
    <name type="scientific">Streptomyces zagrosensis</name>
    <dbReference type="NCBI Taxonomy" id="1042984"/>
    <lineage>
        <taxon>Bacteria</taxon>
        <taxon>Bacillati</taxon>
        <taxon>Actinomycetota</taxon>
        <taxon>Actinomycetes</taxon>
        <taxon>Kitasatosporales</taxon>
        <taxon>Streptomycetaceae</taxon>
        <taxon>Streptomyces</taxon>
    </lineage>
</organism>
<dbReference type="AlphaFoldDB" id="A0A7W9V0H3"/>
<sequence>MGSQDLPLVGPQCRGGIDRRGDRILLAVAVLSEEVEQETIAGRIVGDVPFGQYLAASSP</sequence>
<gene>
    <name evidence="1" type="ORF">FHS42_005266</name>
</gene>
<dbReference type="EMBL" id="JACHJL010000015">
    <property type="protein sequence ID" value="MBB5938178.1"/>
    <property type="molecule type" value="Genomic_DNA"/>
</dbReference>